<keyword evidence="2 5" id="KW-0238">DNA-binding</keyword>
<dbReference type="InterPro" id="IPR020479">
    <property type="entry name" value="HD_metazoa"/>
</dbReference>
<dbReference type="PROSITE" id="PS00027">
    <property type="entry name" value="HOMEOBOX_1"/>
    <property type="match status" value="1"/>
</dbReference>
<evidence type="ECO:0000313" key="9">
    <source>
        <dbReference type="EMBL" id="ABF61779.1"/>
    </source>
</evidence>
<evidence type="ECO:0000256" key="7">
    <source>
        <dbReference type="SAM" id="MobiDB-lite"/>
    </source>
</evidence>
<dbReference type="Pfam" id="PF00046">
    <property type="entry name" value="Homeodomain"/>
    <property type="match status" value="1"/>
</dbReference>
<dbReference type="PROSITE" id="PS50071">
    <property type="entry name" value="HOMEOBOX_2"/>
    <property type="match status" value="1"/>
</dbReference>
<keyword evidence="3 5" id="KW-0371">Homeobox</keyword>
<sequence>MRPHTPAMQNAAISFSIESIISRRDPPKGSHYTDLYTTPRHAITMSLEQRPREILFSSTASVQDNAPKAREDISVPRLIDPCEPRLLRSEDQENVHILNVPGDSQIPEPTDGDEVTSEDGDGEDALSSASRRRKRTAFTSKQLLQLEREFHNKKYVSLEERSVIATNLNLTEVQVKIWFQNRRAKWKRVRSLSHPAHGNAKKINVPKLVVPIPIHGNRFVAMNQANAL</sequence>
<dbReference type="EMBL" id="DQ517926">
    <property type="protein sequence ID" value="ABF61779.1"/>
    <property type="molecule type" value="mRNA"/>
</dbReference>
<evidence type="ECO:0000256" key="2">
    <source>
        <dbReference type="ARBA" id="ARBA00023125"/>
    </source>
</evidence>
<dbReference type="GO" id="GO:0003677">
    <property type="term" value="F:DNA binding"/>
    <property type="evidence" value="ECO:0007669"/>
    <property type="project" value="UniProtKB-UniRule"/>
</dbReference>
<dbReference type="GO" id="GO:0005634">
    <property type="term" value="C:nucleus"/>
    <property type="evidence" value="ECO:0007669"/>
    <property type="project" value="UniProtKB-SubCell"/>
</dbReference>
<dbReference type="OrthoDB" id="6159439at2759"/>
<dbReference type="HOGENOM" id="CLU_049543_3_1_1"/>
<dbReference type="InterPro" id="IPR001356">
    <property type="entry name" value="HD"/>
</dbReference>
<dbReference type="PRINTS" id="PR00024">
    <property type="entry name" value="HOMEOBOX"/>
</dbReference>
<dbReference type="PANTHER" id="PTHR24334">
    <property type="entry name" value="HOMEOBOX PROTEIN GBX"/>
    <property type="match status" value="1"/>
</dbReference>
<comment type="subcellular location">
    <subcellularLocation>
        <location evidence="1 5 6">Nucleus</location>
    </subcellularLocation>
</comment>
<proteinExistence type="evidence at transcript level"/>
<evidence type="ECO:0000256" key="6">
    <source>
        <dbReference type="RuleBase" id="RU000682"/>
    </source>
</evidence>
<keyword evidence="4 5" id="KW-0539">Nucleus</keyword>
<dbReference type="AlphaFoldDB" id="Q0Q619"/>
<evidence type="ECO:0000256" key="5">
    <source>
        <dbReference type="PROSITE-ProRule" id="PRU00108"/>
    </source>
</evidence>
<dbReference type="CDD" id="cd00086">
    <property type="entry name" value="homeodomain"/>
    <property type="match status" value="1"/>
</dbReference>
<reference evidence="9" key="1">
    <citation type="journal article" date="2006" name="Proc. Natl. Acad. Sci. U.S.A.">
        <title>Molecular evidence for deep evolutionary roots of bilaterality in animal development.</title>
        <authorList>
            <person name="Matus D.Q."/>
            <person name="Pang K."/>
            <person name="Marlow H."/>
            <person name="Dunn C.W."/>
            <person name="Thomsen G.H."/>
            <person name="Martindale M.Q."/>
        </authorList>
    </citation>
    <scope>NUCLEOTIDE SEQUENCE</scope>
</reference>
<dbReference type="RefSeq" id="XP_032239839.1">
    <property type="nucleotide sequence ID" value="XM_032383948.2"/>
</dbReference>
<feature type="region of interest" description="Disordered" evidence="7">
    <location>
        <begin position="98"/>
        <end position="134"/>
    </location>
</feature>
<dbReference type="InterPro" id="IPR042982">
    <property type="entry name" value="GBX-1/2"/>
</dbReference>
<name>Q0Q619_NEMVE</name>
<evidence type="ECO:0000256" key="4">
    <source>
        <dbReference type="ARBA" id="ARBA00023242"/>
    </source>
</evidence>
<organism evidence="9">
    <name type="scientific">Nematostella vectensis</name>
    <name type="common">Starlet sea anemone</name>
    <dbReference type="NCBI Taxonomy" id="45351"/>
    <lineage>
        <taxon>Eukaryota</taxon>
        <taxon>Metazoa</taxon>
        <taxon>Cnidaria</taxon>
        <taxon>Anthozoa</taxon>
        <taxon>Hexacorallia</taxon>
        <taxon>Actiniaria</taxon>
        <taxon>Edwardsiidae</taxon>
        <taxon>Nematostella</taxon>
    </lineage>
</organism>
<dbReference type="PANTHER" id="PTHR24334:SF0">
    <property type="entry name" value="HOMEOBOX PROTEIN UNPLUGGED"/>
    <property type="match status" value="1"/>
</dbReference>
<evidence type="ECO:0000256" key="3">
    <source>
        <dbReference type="ARBA" id="ARBA00023155"/>
    </source>
</evidence>
<evidence type="ECO:0000256" key="1">
    <source>
        <dbReference type="ARBA" id="ARBA00004123"/>
    </source>
</evidence>
<evidence type="ECO:0000259" key="8">
    <source>
        <dbReference type="PROSITE" id="PS50071"/>
    </source>
</evidence>
<dbReference type="Gene3D" id="1.10.10.60">
    <property type="entry name" value="Homeodomain-like"/>
    <property type="match status" value="1"/>
</dbReference>
<dbReference type="SMART" id="SM00389">
    <property type="entry name" value="HOX"/>
    <property type="match status" value="1"/>
</dbReference>
<feature type="DNA-binding region" description="Homeobox" evidence="5">
    <location>
        <begin position="131"/>
        <end position="190"/>
    </location>
</feature>
<feature type="domain" description="Homeobox" evidence="8">
    <location>
        <begin position="129"/>
        <end position="189"/>
    </location>
</feature>
<dbReference type="KEGG" id="nve:5514380"/>
<accession>Q0Q619</accession>
<dbReference type="InterPro" id="IPR017970">
    <property type="entry name" value="Homeobox_CS"/>
</dbReference>
<feature type="compositionally biased region" description="Acidic residues" evidence="7">
    <location>
        <begin position="110"/>
        <end position="124"/>
    </location>
</feature>
<protein>
    <submittedName>
        <fullName evidence="9">Gastrulation brain homeodomain</fullName>
    </submittedName>
</protein>
<dbReference type="GeneID" id="5514380"/>
<dbReference type="SUPFAM" id="SSF46689">
    <property type="entry name" value="Homeodomain-like"/>
    <property type="match status" value="1"/>
</dbReference>
<dbReference type="GO" id="GO:0000981">
    <property type="term" value="F:DNA-binding transcription factor activity, RNA polymerase II-specific"/>
    <property type="evidence" value="ECO:0007669"/>
    <property type="project" value="InterPro"/>
</dbReference>
<dbReference type="InterPro" id="IPR009057">
    <property type="entry name" value="Homeodomain-like_sf"/>
</dbReference>